<evidence type="ECO:0000259" key="2">
    <source>
        <dbReference type="Pfam" id="PF01028"/>
    </source>
</evidence>
<feature type="domain" description="DNA topoisomerase I catalytic core eukaryotic-type" evidence="2">
    <location>
        <begin position="97"/>
        <end position="308"/>
    </location>
</feature>
<dbReference type="InterPro" id="IPR035447">
    <property type="entry name" value="DNA_topo_I_N_sf"/>
</dbReference>
<organism evidence="4 5">
    <name type="scientific">Rubricoccus marinus</name>
    <dbReference type="NCBI Taxonomy" id="716817"/>
    <lineage>
        <taxon>Bacteria</taxon>
        <taxon>Pseudomonadati</taxon>
        <taxon>Rhodothermota</taxon>
        <taxon>Rhodothermia</taxon>
        <taxon>Rhodothermales</taxon>
        <taxon>Rubricoccaceae</taxon>
        <taxon>Rubricoccus</taxon>
    </lineage>
</organism>
<evidence type="ECO:0000313" key="4">
    <source>
        <dbReference type="EMBL" id="OZC03490.1"/>
    </source>
</evidence>
<name>A0A259U0M0_9BACT</name>
<dbReference type="SUPFAM" id="SSF56349">
    <property type="entry name" value="DNA breaking-rejoining enzymes"/>
    <property type="match status" value="1"/>
</dbReference>
<evidence type="ECO:0000256" key="1">
    <source>
        <dbReference type="SAM" id="MobiDB-lite"/>
    </source>
</evidence>
<dbReference type="InterPro" id="IPR049331">
    <property type="entry name" value="Top1B_N_bact"/>
</dbReference>
<gene>
    <name evidence="4" type="ORF">BSZ36_11155</name>
</gene>
<dbReference type="Pfam" id="PF01028">
    <property type="entry name" value="Topoisom_I"/>
    <property type="match status" value="1"/>
</dbReference>
<sequence>MSSRDPEADAQAAGLQYVTDQQPGISRQRRGRGFSYHRPDGSLVDDAETRERIDGLAIPPAYKEVWICTLPVGHLQATGRDDRSRKQYRYHPLWERHRSRKKYDRMVAFGEALPVLRERVEADLRRSALDRTKVSALAVALLDETLARIGNAAYAAEHGHYGLTTLRDKHARDASGAMQLEYTGKSGKTQTLSVQDKRLAKLVRACRDIPGYDLFQYYTDEGKATLGSADVNAYLREVAGEFTAKDFRTWGGTVHAARALAEEDVPESDRQRQSVEAEAIREVAGKLGNTPAVTRGHYVHPDVLEAYREGDLQKRMRVRNAGNTPAGLVPPEAAVLDLLRG</sequence>
<dbReference type="InterPro" id="IPR014711">
    <property type="entry name" value="TopoI_cat_a-hlx-sub_euk"/>
</dbReference>
<feature type="domain" description="DNA topoisomerase IB N-terminal" evidence="3">
    <location>
        <begin position="33"/>
        <end position="81"/>
    </location>
</feature>
<dbReference type="InParanoid" id="A0A259U0M0"/>
<feature type="region of interest" description="Disordered" evidence="1">
    <location>
        <begin position="1"/>
        <end position="41"/>
    </location>
</feature>
<dbReference type="SUPFAM" id="SSF55869">
    <property type="entry name" value="DNA topoisomerase I domain"/>
    <property type="match status" value="1"/>
</dbReference>
<dbReference type="Gene3D" id="3.90.15.10">
    <property type="entry name" value="Topoisomerase I, Chain A, domain 3"/>
    <property type="match status" value="1"/>
</dbReference>
<dbReference type="GO" id="GO:0006265">
    <property type="term" value="P:DNA topological change"/>
    <property type="evidence" value="ECO:0007669"/>
    <property type="project" value="InterPro"/>
</dbReference>
<reference evidence="4 5" key="1">
    <citation type="submission" date="2016-11" db="EMBL/GenBank/DDBJ databases">
        <title>Study of marine rhodopsin-containing bacteria.</title>
        <authorList>
            <person name="Yoshizawa S."/>
            <person name="Kumagai Y."/>
            <person name="Kogure K."/>
        </authorList>
    </citation>
    <scope>NUCLEOTIDE SEQUENCE [LARGE SCALE GENOMIC DNA]</scope>
    <source>
        <strain evidence="4 5">SG-29</strain>
    </source>
</reference>
<evidence type="ECO:0000313" key="5">
    <source>
        <dbReference type="Proteomes" id="UP000216446"/>
    </source>
</evidence>
<dbReference type="Proteomes" id="UP000216446">
    <property type="component" value="Unassembled WGS sequence"/>
</dbReference>
<dbReference type="PROSITE" id="PS52038">
    <property type="entry name" value="TOPO_IB_2"/>
    <property type="match status" value="1"/>
</dbReference>
<dbReference type="GO" id="GO:0003917">
    <property type="term" value="F:DNA topoisomerase type I (single strand cut, ATP-independent) activity"/>
    <property type="evidence" value="ECO:0007669"/>
    <property type="project" value="InterPro"/>
</dbReference>
<keyword evidence="5" id="KW-1185">Reference proteome</keyword>
<dbReference type="GO" id="GO:0003677">
    <property type="term" value="F:DNA binding"/>
    <property type="evidence" value="ECO:0007669"/>
    <property type="project" value="InterPro"/>
</dbReference>
<dbReference type="AlphaFoldDB" id="A0A259U0M0"/>
<dbReference type="InterPro" id="IPR013500">
    <property type="entry name" value="TopoI_cat_euk"/>
</dbReference>
<dbReference type="Pfam" id="PF21338">
    <property type="entry name" value="Top1B_N_bact"/>
    <property type="match status" value="1"/>
</dbReference>
<comment type="caution">
    <text evidence="4">The sequence shown here is derived from an EMBL/GenBank/DDBJ whole genome shotgun (WGS) entry which is preliminary data.</text>
</comment>
<dbReference type="EMBL" id="MQWB01000001">
    <property type="protein sequence ID" value="OZC03490.1"/>
    <property type="molecule type" value="Genomic_DNA"/>
</dbReference>
<proteinExistence type="predicted"/>
<dbReference type="Gene3D" id="3.30.66.10">
    <property type="entry name" value="DNA topoisomerase I domain"/>
    <property type="match status" value="1"/>
</dbReference>
<dbReference type="OrthoDB" id="9778962at2"/>
<evidence type="ECO:0000259" key="3">
    <source>
        <dbReference type="Pfam" id="PF21338"/>
    </source>
</evidence>
<dbReference type="InterPro" id="IPR011010">
    <property type="entry name" value="DNA_brk_join_enz"/>
</dbReference>
<dbReference type="Gene3D" id="1.10.132.120">
    <property type="match status" value="1"/>
</dbReference>
<accession>A0A259U0M0</accession>
<protein>
    <submittedName>
        <fullName evidence="4">Uncharacterized protein</fullName>
    </submittedName>
</protein>
<dbReference type="RefSeq" id="WP_094548906.1">
    <property type="nucleotide sequence ID" value="NZ_MQWB01000001.1"/>
</dbReference>